<dbReference type="CDD" id="cd16917">
    <property type="entry name" value="HATPase_UhpB-NarQ-NarX-like"/>
    <property type="match status" value="1"/>
</dbReference>
<dbReference type="InterPro" id="IPR003594">
    <property type="entry name" value="HATPase_dom"/>
</dbReference>
<evidence type="ECO:0000256" key="1">
    <source>
        <dbReference type="ARBA" id="ARBA00004651"/>
    </source>
</evidence>
<feature type="transmembrane region" description="Helical" evidence="10">
    <location>
        <begin position="102"/>
        <end position="123"/>
    </location>
</feature>
<dbReference type="RefSeq" id="WP_137066630.1">
    <property type="nucleotide sequence ID" value="NZ_CP040748.1"/>
</dbReference>
<dbReference type="Proteomes" id="UP000307808">
    <property type="component" value="Unassembled WGS sequence"/>
</dbReference>
<dbReference type="GO" id="GO:0005886">
    <property type="term" value="C:plasma membrane"/>
    <property type="evidence" value="ECO:0007669"/>
    <property type="project" value="UniProtKB-SubCell"/>
</dbReference>
<evidence type="ECO:0000256" key="7">
    <source>
        <dbReference type="ARBA" id="ARBA00023012"/>
    </source>
</evidence>
<organism evidence="12 13">
    <name type="scientific">Nocardioides jishulii</name>
    <dbReference type="NCBI Taxonomy" id="2575440"/>
    <lineage>
        <taxon>Bacteria</taxon>
        <taxon>Bacillati</taxon>
        <taxon>Actinomycetota</taxon>
        <taxon>Actinomycetes</taxon>
        <taxon>Propionibacteriales</taxon>
        <taxon>Nocardioidaceae</taxon>
        <taxon>Nocardioides</taxon>
    </lineage>
</organism>
<dbReference type="GO" id="GO:0046983">
    <property type="term" value="F:protein dimerization activity"/>
    <property type="evidence" value="ECO:0007669"/>
    <property type="project" value="InterPro"/>
</dbReference>
<evidence type="ECO:0000256" key="5">
    <source>
        <dbReference type="ARBA" id="ARBA00022777"/>
    </source>
</evidence>
<dbReference type="OrthoDB" id="144293at2"/>
<dbReference type="SUPFAM" id="SSF55874">
    <property type="entry name" value="ATPase domain of HSP90 chaperone/DNA topoisomerase II/histidine kinase"/>
    <property type="match status" value="1"/>
</dbReference>
<evidence type="ECO:0000313" key="12">
    <source>
        <dbReference type="EMBL" id="TKI61623.1"/>
    </source>
</evidence>
<keyword evidence="2" id="KW-1003">Cell membrane</keyword>
<evidence type="ECO:0000259" key="11">
    <source>
        <dbReference type="SMART" id="SM00387"/>
    </source>
</evidence>
<evidence type="ECO:0000256" key="4">
    <source>
        <dbReference type="ARBA" id="ARBA00022692"/>
    </source>
</evidence>
<dbReference type="InterPro" id="IPR011712">
    <property type="entry name" value="Sig_transdc_His_kin_sub3_dim/P"/>
</dbReference>
<dbReference type="AlphaFoldDB" id="A0A4V5TKB7"/>
<feature type="compositionally biased region" description="Polar residues" evidence="9">
    <location>
        <begin position="510"/>
        <end position="521"/>
    </location>
</feature>
<evidence type="ECO:0000256" key="2">
    <source>
        <dbReference type="ARBA" id="ARBA00022475"/>
    </source>
</evidence>
<reference evidence="12 13" key="1">
    <citation type="submission" date="2019-04" db="EMBL/GenBank/DDBJ databases">
        <authorList>
            <person name="Dong K."/>
        </authorList>
    </citation>
    <scope>NUCLEOTIDE SEQUENCE [LARGE SCALE GENOMIC DNA]</scope>
    <source>
        <strain evidence="13">dk3543</strain>
    </source>
</reference>
<dbReference type="Pfam" id="PF02518">
    <property type="entry name" value="HATPase_c"/>
    <property type="match status" value="1"/>
</dbReference>
<dbReference type="PANTHER" id="PTHR24421">
    <property type="entry name" value="NITRATE/NITRITE SENSOR PROTEIN NARX-RELATED"/>
    <property type="match status" value="1"/>
</dbReference>
<keyword evidence="4 10" id="KW-0812">Transmembrane</keyword>
<accession>A0A4V5TKB7</accession>
<dbReference type="EMBL" id="SZPY01000003">
    <property type="protein sequence ID" value="TKI61623.1"/>
    <property type="molecule type" value="Genomic_DNA"/>
</dbReference>
<evidence type="ECO:0000256" key="8">
    <source>
        <dbReference type="ARBA" id="ARBA00023136"/>
    </source>
</evidence>
<feature type="transmembrane region" description="Helical" evidence="10">
    <location>
        <begin position="61"/>
        <end position="90"/>
    </location>
</feature>
<dbReference type="SMART" id="SM00387">
    <property type="entry name" value="HATPase_c"/>
    <property type="match status" value="1"/>
</dbReference>
<evidence type="ECO:0000256" key="3">
    <source>
        <dbReference type="ARBA" id="ARBA00022679"/>
    </source>
</evidence>
<feature type="domain" description="Histidine kinase/HSP90-like ATPase" evidence="11">
    <location>
        <begin position="420"/>
        <end position="511"/>
    </location>
</feature>
<evidence type="ECO:0000256" key="6">
    <source>
        <dbReference type="ARBA" id="ARBA00022989"/>
    </source>
</evidence>
<dbReference type="Gene3D" id="3.30.565.10">
    <property type="entry name" value="Histidine kinase-like ATPase, C-terminal domain"/>
    <property type="match status" value="1"/>
</dbReference>
<feature type="region of interest" description="Disordered" evidence="9">
    <location>
        <begin position="502"/>
        <end position="543"/>
    </location>
</feature>
<evidence type="ECO:0000313" key="13">
    <source>
        <dbReference type="Proteomes" id="UP000307808"/>
    </source>
</evidence>
<dbReference type="GO" id="GO:0000155">
    <property type="term" value="F:phosphorelay sensor kinase activity"/>
    <property type="evidence" value="ECO:0007669"/>
    <property type="project" value="InterPro"/>
</dbReference>
<dbReference type="PANTHER" id="PTHR24421:SF37">
    <property type="entry name" value="SENSOR HISTIDINE KINASE NARS"/>
    <property type="match status" value="1"/>
</dbReference>
<name>A0A4V5TKB7_9ACTN</name>
<sequence>MTRGPDLQHAGLIEGSRAFVLLAVAAAVVWSRDGEAVSGLLTLATIWVAISWAMRSPASPLLASIVESALVSVVAGLYLDVAPALLAALVVPPFVHGLVRGIRGVAETFAVQILVLSSLVALRDSFPDPTEVADLFTWLVTGLGLGLLASFFVFSAAPDDGSAAYHEARALISELNALSGQLAGGLDPMSMGGALLDQIGAELPLASVVLHVQRDGVLLPLVSRSATNEEGDCDGELAEDVWRDQLTRVIGHDFAFPVVSSGATVAVVSGRLAPGLHVDRDQLVAELNRVATQLGPEALQLDTAQLFVSFRDAAMSEERRRLAREMHDGVAQDIASMGYVVDALISTATPQQEQALVQLRDMISRVVAEVRRSVMTLRTQAGSSESLGAAIATLARHLSDVSGTPIKVTVDERTSRLRHEVEAELLRIAQEAMNNAVKHSQAALIDVRCRVQAPYAEIVVSDDGLGLQAGRRDSHGLSIMRERAALIGGIIEVRSSPARGTTVSVRVGSSPDQGGNPSLQNVPVPGARIHRSAEPTSPPSRGA</sequence>
<keyword evidence="7" id="KW-0902">Two-component regulatory system</keyword>
<dbReference type="InterPro" id="IPR036890">
    <property type="entry name" value="HATPase_C_sf"/>
</dbReference>
<keyword evidence="8 10" id="KW-0472">Membrane</keyword>
<comment type="subcellular location">
    <subcellularLocation>
        <location evidence="1">Cell membrane</location>
        <topology evidence="1">Multi-pass membrane protein</topology>
    </subcellularLocation>
</comment>
<dbReference type="Pfam" id="PF07730">
    <property type="entry name" value="HisKA_3"/>
    <property type="match status" value="1"/>
</dbReference>
<comment type="caution">
    <text evidence="12">The sequence shown here is derived from an EMBL/GenBank/DDBJ whole genome shotgun (WGS) entry which is preliminary data.</text>
</comment>
<gene>
    <name evidence="12" type="ORF">FC770_12680</name>
</gene>
<keyword evidence="3" id="KW-0808">Transferase</keyword>
<dbReference type="Gene3D" id="1.20.5.1930">
    <property type="match status" value="1"/>
</dbReference>
<keyword evidence="13" id="KW-1185">Reference proteome</keyword>
<protein>
    <submittedName>
        <fullName evidence="12">Sensor histidine kinase</fullName>
    </submittedName>
</protein>
<proteinExistence type="predicted"/>
<feature type="transmembrane region" description="Helical" evidence="10">
    <location>
        <begin position="36"/>
        <end position="54"/>
    </location>
</feature>
<feature type="transmembrane region" description="Helical" evidence="10">
    <location>
        <begin position="135"/>
        <end position="157"/>
    </location>
</feature>
<dbReference type="InterPro" id="IPR050482">
    <property type="entry name" value="Sensor_HK_TwoCompSys"/>
</dbReference>
<keyword evidence="6 10" id="KW-1133">Transmembrane helix</keyword>
<evidence type="ECO:0000256" key="9">
    <source>
        <dbReference type="SAM" id="MobiDB-lite"/>
    </source>
</evidence>
<keyword evidence="5 12" id="KW-0418">Kinase</keyword>
<evidence type="ECO:0000256" key="10">
    <source>
        <dbReference type="SAM" id="Phobius"/>
    </source>
</evidence>
<feature type="transmembrane region" description="Helical" evidence="10">
    <location>
        <begin position="12"/>
        <end position="30"/>
    </location>
</feature>